<dbReference type="InterPro" id="IPR053169">
    <property type="entry name" value="MUG_Protein"/>
</dbReference>
<evidence type="ECO:0000256" key="3">
    <source>
        <dbReference type="SAM" id="SignalP"/>
    </source>
</evidence>
<organism evidence="4 5">
    <name type="scientific">Mycena venus</name>
    <dbReference type="NCBI Taxonomy" id="2733690"/>
    <lineage>
        <taxon>Eukaryota</taxon>
        <taxon>Fungi</taxon>
        <taxon>Dikarya</taxon>
        <taxon>Basidiomycota</taxon>
        <taxon>Agaricomycotina</taxon>
        <taxon>Agaricomycetes</taxon>
        <taxon>Agaricomycetidae</taxon>
        <taxon>Agaricales</taxon>
        <taxon>Marasmiineae</taxon>
        <taxon>Mycenaceae</taxon>
        <taxon>Mycena</taxon>
    </lineage>
</organism>
<dbReference type="Proteomes" id="UP000620124">
    <property type="component" value="Unassembled WGS sequence"/>
</dbReference>
<keyword evidence="5" id="KW-1185">Reference proteome</keyword>
<feature type="chain" id="PRO_5034931150" evidence="3">
    <location>
        <begin position="20"/>
        <end position="577"/>
    </location>
</feature>
<evidence type="ECO:0000313" key="4">
    <source>
        <dbReference type="EMBL" id="KAF7337078.1"/>
    </source>
</evidence>
<dbReference type="GO" id="GO:0016787">
    <property type="term" value="F:hydrolase activity"/>
    <property type="evidence" value="ECO:0007669"/>
    <property type="project" value="UniProtKB-KW"/>
</dbReference>
<feature type="region of interest" description="Disordered" evidence="1">
    <location>
        <begin position="496"/>
        <end position="550"/>
    </location>
</feature>
<keyword evidence="3" id="KW-0732">Signal</keyword>
<dbReference type="AlphaFoldDB" id="A0A8H7CIX3"/>
<proteinExistence type="predicted"/>
<name>A0A8H7CIX3_9AGAR</name>
<keyword evidence="2" id="KW-1133">Transmembrane helix</keyword>
<dbReference type="PANTHER" id="PTHR47791:SF3">
    <property type="entry name" value="MEIOTICALLY UP-REGULATED GENE 191 PROTEIN"/>
    <property type="match status" value="1"/>
</dbReference>
<comment type="caution">
    <text evidence="4">The sequence shown here is derived from an EMBL/GenBank/DDBJ whole genome shotgun (WGS) entry which is preliminary data.</text>
</comment>
<evidence type="ECO:0000313" key="5">
    <source>
        <dbReference type="Proteomes" id="UP000620124"/>
    </source>
</evidence>
<keyword evidence="2" id="KW-0812">Transmembrane</keyword>
<dbReference type="InterPro" id="IPR005198">
    <property type="entry name" value="Glyco_hydro_76"/>
</dbReference>
<dbReference type="InterPro" id="IPR008928">
    <property type="entry name" value="6-hairpin_glycosidase_sf"/>
</dbReference>
<accession>A0A8H7CIX3</accession>
<reference evidence="4" key="1">
    <citation type="submission" date="2020-05" db="EMBL/GenBank/DDBJ databases">
        <title>Mycena genomes resolve the evolution of fungal bioluminescence.</title>
        <authorList>
            <person name="Tsai I.J."/>
        </authorList>
    </citation>
    <scope>NUCLEOTIDE SEQUENCE</scope>
    <source>
        <strain evidence="4">CCC161011</strain>
    </source>
</reference>
<dbReference type="Gene3D" id="1.50.10.20">
    <property type="match status" value="1"/>
</dbReference>
<keyword evidence="4" id="KW-0378">Hydrolase</keyword>
<dbReference type="Pfam" id="PF03663">
    <property type="entry name" value="Glyco_hydro_76"/>
    <property type="match status" value="1"/>
</dbReference>
<dbReference type="PANTHER" id="PTHR47791">
    <property type="entry name" value="MEIOTICALLY UP-REGULATED GENE 191 PROTEIN"/>
    <property type="match status" value="1"/>
</dbReference>
<dbReference type="OrthoDB" id="3068171at2759"/>
<keyword evidence="2" id="KW-0472">Membrane</keyword>
<dbReference type="GO" id="GO:0005975">
    <property type="term" value="P:carbohydrate metabolic process"/>
    <property type="evidence" value="ECO:0007669"/>
    <property type="project" value="InterPro"/>
</dbReference>
<feature type="signal peptide" evidence="3">
    <location>
        <begin position="1"/>
        <end position="19"/>
    </location>
</feature>
<dbReference type="SUPFAM" id="SSF48208">
    <property type="entry name" value="Six-hairpin glycosidases"/>
    <property type="match status" value="1"/>
</dbReference>
<sequence length="577" mass="61719">MFPFIPPVVVLGLATLSLGGQLASSSWRNSQIALSQEERVGIAGAAVDVAVSMLNKDYQFGGLAWGVPGDLYSQMADFDIASNQTKYKDTLTQLYFPHALTLRANFSDEFVSHIRLDYGLSYGHAAIRAYAAYKDPVFLEYAVQSWWFGRSYTLADADVSSGKTEAKEFTIEEQCQGISMTGGTFHNTLPNDPELNALSTGHWFTLSALLGEATSDPMYLTAAIQAQNFLYAHLMNVLNQVQDSISGRANDSCSLSNIIEPYNSGLMIEGLAVLYSISGNATIQTLLNDILEAAISSTSWQGSNGVIATGGCQKPVHKTGDLNLVRGLTAAYTRNATAPDLRDDLEKYIAVQFNAVVDLATENNSNIYGASWLGPPSSVFSGTNQTTALSALIGAISLRNASETAVPTIQPSQTSPLQTSASSSVSSHSSRKATIIGAIIGSLAIVAAAVGVWVARRRWILSRRISPSMGPLNSSSPTTTAVTPFSNASMSVSIGTASKATGRRAETRYSTHKPGVASMAHTAGAQSRQRSEVARVDPPVQRALPPPLPTEELVRMLNERLQGHQWNDGEAPPEYPD</sequence>
<gene>
    <name evidence="4" type="ORF">MVEN_02145000</name>
</gene>
<protein>
    <submittedName>
        <fullName evidence="4">Glycoside hydrolase family 76 protein</fullName>
    </submittedName>
</protein>
<dbReference type="EMBL" id="JACAZI010000022">
    <property type="protein sequence ID" value="KAF7337078.1"/>
    <property type="molecule type" value="Genomic_DNA"/>
</dbReference>
<feature type="transmembrane region" description="Helical" evidence="2">
    <location>
        <begin position="433"/>
        <end position="455"/>
    </location>
</feature>
<evidence type="ECO:0000256" key="2">
    <source>
        <dbReference type="SAM" id="Phobius"/>
    </source>
</evidence>
<evidence type="ECO:0000256" key="1">
    <source>
        <dbReference type="SAM" id="MobiDB-lite"/>
    </source>
</evidence>